<feature type="region of interest" description="Disordered" evidence="1">
    <location>
        <begin position="1"/>
        <end position="71"/>
    </location>
</feature>
<organism evidence="2 3">
    <name type="scientific">Streptomyces hintoniae</name>
    <dbReference type="NCBI Taxonomy" id="3075521"/>
    <lineage>
        <taxon>Bacteria</taxon>
        <taxon>Bacillati</taxon>
        <taxon>Actinomycetota</taxon>
        <taxon>Actinomycetes</taxon>
        <taxon>Kitasatosporales</taxon>
        <taxon>Streptomycetaceae</taxon>
        <taxon>Streptomyces</taxon>
    </lineage>
</organism>
<feature type="compositionally biased region" description="Acidic residues" evidence="1">
    <location>
        <begin position="8"/>
        <end position="43"/>
    </location>
</feature>
<name>A0ABU2UVS4_9ACTN</name>
<dbReference type="Proteomes" id="UP001180489">
    <property type="component" value="Unassembled WGS sequence"/>
</dbReference>
<evidence type="ECO:0000256" key="1">
    <source>
        <dbReference type="SAM" id="MobiDB-lite"/>
    </source>
</evidence>
<reference evidence="2" key="1">
    <citation type="submission" date="2024-05" db="EMBL/GenBank/DDBJ databases">
        <title>30 novel species of actinomycetes from the DSMZ collection.</title>
        <authorList>
            <person name="Nouioui I."/>
        </authorList>
    </citation>
    <scope>NUCLEOTIDE SEQUENCE</scope>
    <source>
        <strain evidence="2">DSM 41014</strain>
    </source>
</reference>
<protein>
    <recommendedName>
        <fullName evidence="4">Scaffolding protein</fullName>
    </recommendedName>
</protein>
<evidence type="ECO:0000313" key="3">
    <source>
        <dbReference type="Proteomes" id="UP001180489"/>
    </source>
</evidence>
<feature type="region of interest" description="Disordered" evidence="1">
    <location>
        <begin position="175"/>
        <end position="203"/>
    </location>
</feature>
<accession>A0ABU2UVS4</accession>
<proteinExistence type="predicted"/>
<evidence type="ECO:0008006" key="4">
    <source>
        <dbReference type="Google" id="ProtNLM"/>
    </source>
</evidence>
<feature type="compositionally biased region" description="Basic and acidic residues" evidence="1">
    <location>
        <begin position="50"/>
        <end position="71"/>
    </location>
</feature>
<comment type="caution">
    <text evidence="2">The sequence shown here is derived from an EMBL/GenBank/DDBJ whole genome shotgun (WGS) entry which is preliminary data.</text>
</comment>
<dbReference type="EMBL" id="JAVRFF010000061">
    <property type="protein sequence ID" value="MDT0477393.1"/>
    <property type="molecule type" value="Genomic_DNA"/>
</dbReference>
<dbReference type="RefSeq" id="WP_311637600.1">
    <property type="nucleotide sequence ID" value="NZ_JAVRFF010000061.1"/>
</dbReference>
<keyword evidence="3" id="KW-1185">Reference proteome</keyword>
<sequence length="230" mass="24921">MPKKIRSDEDDDLEQDDVEVDDDGDQDDVDDGQDDDGDQDPEGADQLGDAGKKALDTMKGRHRAERERRKAVEAELATLKAGQSKKADAGDDVVDAEAIRAQARAEARAEGLRERALDRLEARAARQFANPEVARRLLSDRVDEFVDGDRVDVEAISDALEDLLRSDPYLGSEQAAQAAKRFKDSGDGGPRGKGPKGQVTEAELAGMTPSQIVAAKKEGRLNNLLGVTKK</sequence>
<gene>
    <name evidence="2" type="ORF">RM863_35255</name>
</gene>
<evidence type="ECO:0000313" key="2">
    <source>
        <dbReference type="EMBL" id="MDT0477393.1"/>
    </source>
</evidence>